<accession>A0ABR8FGY1</accession>
<gene>
    <name evidence="2" type="ORF">H6G59_16290</name>
</gene>
<name>A0ABR8FGY1_9NOST</name>
<dbReference type="Proteomes" id="UP000640531">
    <property type="component" value="Unassembled WGS sequence"/>
</dbReference>
<evidence type="ECO:0000313" key="3">
    <source>
        <dbReference type="Proteomes" id="UP000640531"/>
    </source>
</evidence>
<dbReference type="EMBL" id="JACJST010000015">
    <property type="protein sequence ID" value="MBD2569428.1"/>
    <property type="molecule type" value="Genomic_DNA"/>
</dbReference>
<dbReference type="SUPFAM" id="SSF55729">
    <property type="entry name" value="Acyl-CoA N-acyltransferases (Nat)"/>
    <property type="match status" value="1"/>
</dbReference>
<organism evidence="2 3">
    <name type="scientific">Anabaena lutea FACHB-196</name>
    <dbReference type="NCBI Taxonomy" id="2692881"/>
    <lineage>
        <taxon>Bacteria</taxon>
        <taxon>Bacillati</taxon>
        <taxon>Cyanobacteriota</taxon>
        <taxon>Cyanophyceae</taxon>
        <taxon>Nostocales</taxon>
        <taxon>Nostocaceae</taxon>
        <taxon>Anabaena</taxon>
    </lineage>
</organism>
<dbReference type="Gene3D" id="3.40.630.30">
    <property type="match status" value="1"/>
</dbReference>
<dbReference type="Pfam" id="PF13420">
    <property type="entry name" value="Acetyltransf_4"/>
    <property type="match status" value="1"/>
</dbReference>
<keyword evidence="3" id="KW-1185">Reference proteome</keyword>
<evidence type="ECO:0000259" key="1">
    <source>
        <dbReference type="PROSITE" id="PS51186"/>
    </source>
</evidence>
<feature type="domain" description="N-acetyltransferase" evidence="1">
    <location>
        <begin position="1"/>
        <end position="117"/>
    </location>
</feature>
<dbReference type="InterPro" id="IPR016181">
    <property type="entry name" value="Acyl_CoA_acyltransferase"/>
</dbReference>
<comment type="caution">
    <text evidence="2">The sequence shown here is derived from an EMBL/GenBank/DDBJ whole genome shotgun (WGS) entry which is preliminary data.</text>
</comment>
<dbReference type="InterPro" id="IPR000182">
    <property type="entry name" value="GNAT_dom"/>
</dbReference>
<dbReference type="CDD" id="cd04301">
    <property type="entry name" value="NAT_SF"/>
    <property type="match status" value="1"/>
</dbReference>
<evidence type="ECO:0000313" key="2">
    <source>
        <dbReference type="EMBL" id="MBD2569428.1"/>
    </source>
</evidence>
<protein>
    <submittedName>
        <fullName evidence="2">GNAT family N-acetyltransferase</fullName>
    </submittedName>
</protein>
<proteinExistence type="predicted"/>
<sequence length="172" mass="20685">MNDIKSDNIEFRNYLPLPSDEEYKFEILNSGEVIATAHVKCMQDKQEKFWHLSNLFVDKNSRSHGYGTKLVNHLRQYLWNIDRLRIRVHPAIGQQAMEELAEISKHYNETYTEEELDAMDKELYLAMQQPDFWEKQAEISKTKDSKQLVEWYRKREFTHDDPDGKHLWCYPD</sequence>
<dbReference type="RefSeq" id="WP_190716233.1">
    <property type="nucleotide sequence ID" value="NZ_JACJST010000015.1"/>
</dbReference>
<reference evidence="2 3" key="1">
    <citation type="journal article" date="2020" name="ISME J.">
        <title>Comparative genomics reveals insights into cyanobacterial evolution and habitat adaptation.</title>
        <authorList>
            <person name="Chen M.Y."/>
            <person name="Teng W.K."/>
            <person name="Zhao L."/>
            <person name="Hu C.X."/>
            <person name="Zhou Y.K."/>
            <person name="Han B.P."/>
            <person name="Song L.R."/>
            <person name="Shu W.S."/>
        </authorList>
    </citation>
    <scope>NUCLEOTIDE SEQUENCE [LARGE SCALE GENOMIC DNA]</scope>
    <source>
        <strain evidence="2 3">FACHB-196</strain>
    </source>
</reference>
<dbReference type="PROSITE" id="PS51186">
    <property type="entry name" value="GNAT"/>
    <property type="match status" value="1"/>
</dbReference>